<evidence type="ECO:0000313" key="1">
    <source>
        <dbReference type="EMBL" id="DAD90544.1"/>
    </source>
</evidence>
<reference evidence="1" key="1">
    <citation type="journal article" date="2021" name="Proc. Natl. Acad. Sci. U.S.A.">
        <title>A Catalog of Tens of Thousands of Viruses from Human Metagenomes Reveals Hidden Associations with Chronic Diseases.</title>
        <authorList>
            <person name="Tisza M.J."/>
            <person name="Buck C.B."/>
        </authorList>
    </citation>
    <scope>NUCLEOTIDE SEQUENCE</scope>
    <source>
        <strain evidence="1">CtiBE32</strain>
    </source>
</reference>
<dbReference type="EMBL" id="BK015088">
    <property type="protein sequence ID" value="DAD90544.1"/>
    <property type="molecule type" value="Genomic_DNA"/>
</dbReference>
<organism evidence="1">
    <name type="scientific">Myoviridae sp. ctiBE32</name>
    <dbReference type="NCBI Taxonomy" id="2826685"/>
    <lineage>
        <taxon>Viruses</taxon>
        <taxon>Duplodnaviria</taxon>
        <taxon>Heunggongvirae</taxon>
        <taxon>Uroviricota</taxon>
        <taxon>Caudoviricetes</taxon>
    </lineage>
</organism>
<name>A0A8S5N8G7_9CAUD</name>
<sequence length="100" mass="11414">MEKLKEVKKYVEAVLREKPYTRNSDNVLYSCVIEALGVPSDMSAAEFFRRAKEIGAPNMESVRRARKKVQAEHPELRGDPDVEAARALNEEKYKEFAING</sequence>
<accession>A0A8S5N8G7</accession>
<proteinExistence type="predicted"/>
<protein>
    <submittedName>
        <fullName evidence="1">Uncharacterized protein</fullName>
    </submittedName>
</protein>